<organism evidence="3 4">
    <name type="scientific">Streptomyces tremellae</name>
    <dbReference type="NCBI Taxonomy" id="1124239"/>
    <lineage>
        <taxon>Bacteria</taxon>
        <taxon>Bacillati</taxon>
        <taxon>Actinomycetota</taxon>
        <taxon>Actinomycetes</taxon>
        <taxon>Kitasatosporales</taxon>
        <taxon>Streptomycetaceae</taxon>
        <taxon>Streptomyces</taxon>
    </lineage>
</organism>
<evidence type="ECO:0000256" key="2">
    <source>
        <dbReference type="SAM" id="Phobius"/>
    </source>
</evidence>
<dbReference type="Proteomes" id="UP001499884">
    <property type="component" value="Unassembled WGS sequence"/>
</dbReference>
<comment type="caution">
    <text evidence="3">The sequence shown here is derived from an EMBL/GenBank/DDBJ whole genome shotgun (WGS) entry which is preliminary data.</text>
</comment>
<dbReference type="EMBL" id="BAABEP010000047">
    <property type="protein sequence ID" value="GAA3748581.1"/>
    <property type="molecule type" value="Genomic_DNA"/>
</dbReference>
<evidence type="ECO:0000313" key="4">
    <source>
        <dbReference type="Proteomes" id="UP001499884"/>
    </source>
</evidence>
<feature type="region of interest" description="Disordered" evidence="1">
    <location>
        <begin position="43"/>
        <end position="72"/>
    </location>
</feature>
<gene>
    <name evidence="3" type="ORF">GCM10023082_50970</name>
</gene>
<keyword evidence="2" id="KW-1133">Transmembrane helix</keyword>
<keyword evidence="2" id="KW-0472">Membrane</keyword>
<accession>A0ABP7FVL2</accession>
<feature type="transmembrane region" description="Helical" evidence="2">
    <location>
        <begin position="20"/>
        <end position="38"/>
    </location>
</feature>
<reference evidence="4" key="1">
    <citation type="journal article" date="2019" name="Int. J. Syst. Evol. Microbiol.">
        <title>The Global Catalogue of Microorganisms (GCM) 10K type strain sequencing project: providing services to taxonomists for standard genome sequencing and annotation.</title>
        <authorList>
            <consortium name="The Broad Institute Genomics Platform"/>
            <consortium name="The Broad Institute Genome Sequencing Center for Infectious Disease"/>
            <person name="Wu L."/>
            <person name="Ma J."/>
        </authorList>
    </citation>
    <scope>NUCLEOTIDE SEQUENCE [LARGE SCALE GENOMIC DNA]</scope>
    <source>
        <strain evidence="4">JCM 30846</strain>
    </source>
</reference>
<keyword evidence="2" id="KW-0812">Transmembrane</keyword>
<keyword evidence="4" id="KW-1185">Reference proteome</keyword>
<name>A0ABP7FVL2_9ACTN</name>
<protein>
    <recommendedName>
        <fullName evidence="5">Histidine kinase</fullName>
    </recommendedName>
</protein>
<evidence type="ECO:0000256" key="1">
    <source>
        <dbReference type="SAM" id="MobiDB-lite"/>
    </source>
</evidence>
<proteinExistence type="predicted"/>
<sequence>MDMPEAGRRTGTEGPLTTLMLSAVVGALVAAVVSGAVLRRRATGPRGVRTRLAPTRAERDARLRTARHHAGS</sequence>
<evidence type="ECO:0008006" key="5">
    <source>
        <dbReference type="Google" id="ProtNLM"/>
    </source>
</evidence>
<evidence type="ECO:0000313" key="3">
    <source>
        <dbReference type="EMBL" id="GAA3748581.1"/>
    </source>
</evidence>